<comment type="caution">
    <text evidence="1">The sequence shown here is derived from an EMBL/GenBank/DDBJ whole genome shotgun (WGS) entry which is preliminary data.</text>
</comment>
<dbReference type="AlphaFoldDB" id="A0A7W8VG38"/>
<dbReference type="SUPFAM" id="SSF52540">
    <property type="entry name" value="P-loop containing nucleoside triphosphate hydrolases"/>
    <property type="match status" value="1"/>
</dbReference>
<protein>
    <submittedName>
        <fullName evidence="1">Tetratricopeptide (TPR) repeat protein</fullName>
    </submittedName>
</protein>
<dbReference type="RefSeq" id="WP_184396372.1">
    <property type="nucleotide sequence ID" value="NZ_BAAAJD010000008.1"/>
</dbReference>
<dbReference type="InterPro" id="IPR019734">
    <property type="entry name" value="TPR_rpt"/>
</dbReference>
<name>A0A7W8VG38_9ACTN</name>
<dbReference type="SUPFAM" id="SSF48452">
    <property type="entry name" value="TPR-like"/>
    <property type="match status" value="2"/>
</dbReference>
<dbReference type="Gene3D" id="1.25.40.10">
    <property type="entry name" value="Tetratricopeptide repeat domain"/>
    <property type="match status" value="2"/>
</dbReference>
<evidence type="ECO:0000313" key="1">
    <source>
        <dbReference type="EMBL" id="MBB5435042.1"/>
    </source>
</evidence>
<dbReference type="Pfam" id="PF13424">
    <property type="entry name" value="TPR_12"/>
    <property type="match status" value="1"/>
</dbReference>
<proteinExistence type="predicted"/>
<evidence type="ECO:0000313" key="2">
    <source>
        <dbReference type="Proteomes" id="UP000572635"/>
    </source>
</evidence>
<accession>A0A7W8VG38</accession>
<dbReference type="InterPro" id="IPR027417">
    <property type="entry name" value="P-loop_NTPase"/>
</dbReference>
<sequence length="679" mass="73419">MPSAPAVFVDREHDLEEIGRLLERTTGTCVLLCEGPRGVGKSALLLRAADEFAGRFPDGRLYYDYSRGDGARRADPDAALTEFLIMLGVREEFLPTTYEGRLAEYRNRTADAAVLVIVEGAEEPAQVRQLVPAGPRSALLACGDGPALAELSIEPGGALPLPLDPLPDEHARELLHALCPRLDGGADGPALDRLVAACEGLPLALVMVAGRLRRDRRTGVTALADELSDEKRRLSAIRVNGGVTLSAAFGLSYRRLSGGAAELYRALGAWPGEVFDDGLAAAALGGNGGSDEVMPLLDELTAANLLVEEAGRLFRFRHGLIVLDARDRAAEEDPEEERTGRLRRMLDLYMVPLAFADRAVMGERTSPVDVDALTAGARDPFPEGDQGKRAALAWLGRERGTLLAAVRAAAAAGLHDRAWKIAVLATALYMNIRYLQDWAESGLLGAEAAREDGDPRGEIRLRSTVSRPLADLGRMDQAKQQIERAVELAGSIGDVLLEASAHEFHGRYLDLVDRERALAAYTRAEELSSSAGDGRNARRGAALAVYFRGRTLAELGRKEEAAADLEDALTRFLALSDPDERMAARVRTGLGDLRLKEKAYQQALPHFTAAIEALERRGGNSHYEALARESLADALTALGLPGEAERHLRRALEIHREGGGPRARILERRLEEEHGGNRS</sequence>
<dbReference type="PANTHER" id="PTHR47691:SF3">
    <property type="entry name" value="HTH-TYPE TRANSCRIPTIONAL REGULATOR RV0890C-RELATED"/>
    <property type="match status" value="1"/>
</dbReference>
<dbReference type="Pfam" id="PF13181">
    <property type="entry name" value="TPR_8"/>
    <property type="match status" value="1"/>
</dbReference>
<dbReference type="SMART" id="SM00028">
    <property type="entry name" value="TPR"/>
    <property type="match status" value="3"/>
</dbReference>
<dbReference type="Proteomes" id="UP000572635">
    <property type="component" value="Unassembled WGS sequence"/>
</dbReference>
<dbReference type="InterPro" id="IPR011990">
    <property type="entry name" value="TPR-like_helical_dom_sf"/>
</dbReference>
<gene>
    <name evidence="1" type="ORF">HDA36_005126</name>
</gene>
<dbReference type="EMBL" id="JACHDB010000001">
    <property type="protein sequence ID" value="MBB5435042.1"/>
    <property type="molecule type" value="Genomic_DNA"/>
</dbReference>
<dbReference type="Gene3D" id="3.40.50.300">
    <property type="entry name" value="P-loop containing nucleotide triphosphate hydrolases"/>
    <property type="match status" value="1"/>
</dbReference>
<dbReference type="PANTHER" id="PTHR47691">
    <property type="entry name" value="REGULATOR-RELATED"/>
    <property type="match status" value="1"/>
</dbReference>
<reference evidence="1 2" key="1">
    <citation type="submission" date="2020-08" db="EMBL/GenBank/DDBJ databases">
        <title>Sequencing the genomes of 1000 actinobacteria strains.</title>
        <authorList>
            <person name="Klenk H.-P."/>
        </authorList>
    </citation>
    <scope>NUCLEOTIDE SEQUENCE [LARGE SCALE GENOMIC DNA]</scope>
    <source>
        <strain evidence="1 2">DSM 44551</strain>
    </source>
</reference>
<keyword evidence="2" id="KW-1185">Reference proteome</keyword>
<organism evidence="1 2">
    <name type="scientific">Nocardiopsis composta</name>
    <dbReference type="NCBI Taxonomy" id="157465"/>
    <lineage>
        <taxon>Bacteria</taxon>
        <taxon>Bacillati</taxon>
        <taxon>Actinomycetota</taxon>
        <taxon>Actinomycetes</taxon>
        <taxon>Streptosporangiales</taxon>
        <taxon>Nocardiopsidaceae</taxon>
        <taxon>Nocardiopsis</taxon>
    </lineage>
</organism>